<proteinExistence type="predicted"/>
<feature type="compositionally biased region" description="Low complexity" evidence="2">
    <location>
        <begin position="306"/>
        <end position="323"/>
    </location>
</feature>
<keyword evidence="1" id="KW-0175">Coiled coil</keyword>
<dbReference type="EMBL" id="LSSM01001406">
    <property type="protein sequence ID" value="OMJ26686.1"/>
    <property type="molecule type" value="Genomic_DNA"/>
</dbReference>
<dbReference type="Proteomes" id="UP000187429">
    <property type="component" value="Unassembled WGS sequence"/>
</dbReference>
<evidence type="ECO:0000256" key="1">
    <source>
        <dbReference type="SAM" id="Coils"/>
    </source>
</evidence>
<comment type="caution">
    <text evidence="3">The sequence shown here is derived from an EMBL/GenBank/DDBJ whole genome shotgun (WGS) entry which is preliminary data.</text>
</comment>
<gene>
    <name evidence="3" type="ORF">AYI69_g3904</name>
</gene>
<accession>A0A1R1YIZ3</accession>
<dbReference type="AlphaFoldDB" id="A0A1R1YIZ3"/>
<keyword evidence="4" id="KW-1185">Reference proteome</keyword>
<feature type="region of interest" description="Disordered" evidence="2">
    <location>
        <begin position="283"/>
        <end position="330"/>
    </location>
</feature>
<feature type="coiled-coil region" evidence="1">
    <location>
        <begin position="367"/>
        <end position="401"/>
    </location>
</feature>
<sequence length="621" mass="68365">MGKGSNSYPKSWYWDVQPAKFVATHFGTVRKFLTCPNPGCKTTGGFIKDSNGTGKNQKACFRCGACKDRYSVSEFYLSILKGSEENLPAETGLDSILLPPSPRKEVDPAQPIYVDLNSKKIPGDDIGLAVIKPGILERADAALSTDGILSDIQMDATSERSFSETPGDLVVSDTEAEVLLDMEIEAAVSHIPFNSEYLENFKTVVSKDTTINKKLGLPCPLDRTPESSSRADFRLHDSARTVIDTPNGSNDKEHASAGVISPAISSYFNKSLFGDFTPIKQPVSSGSKNQLASDSGNISRPLSDFSIGSSTASKKRSSSPSSRSSKRPHISSSIYVTNDAFSHRMDLHLNDVKELIKKNRSSDLDQFKKLQEENKFLREQLAIQTKRIDRLTQQSKNYSQQQKPKYSTASAVQIPAVSSSQPITFNFGSASTATLPPAQPTPAEQPAFKKLSYSEIAKSQAKNSKDAQKLAQSIRKLVGTKPINSGTKAETKHKLARIYVQGISRQRIKDVKGCLYDMHFQLSKIYNMDFIGKRMLEFTVAEDYAPAFCARVKAFEFLKLMPKVNPAEPSDTNATEETKTACRTAYLNRLKKSIETTTKPDVLQYMKDLLAEVEATTSSTT</sequence>
<protein>
    <submittedName>
        <fullName evidence="3">Uncharacterized protein</fullName>
    </submittedName>
</protein>
<feature type="compositionally biased region" description="Polar residues" evidence="2">
    <location>
        <begin position="283"/>
        <end position="300"/>
    </location>
</feature>
<dbReference type="OrthoDB" id="5599800at2759"/>
<evidence type="ECO:0000313" key="3">
    <source>
        <dbReference type="EMBL" id="OMJ26686.1"/>
    </source>
</evidence>
<reference evidence="4" key="1">
    <citation type="submission" date="2017-01" db="EMBL/GenBank/DDBJ databases">
        <authorList>
            <person name="Wang Y."/>
            <person name="White M."/>
            <person name="Kvist S."/>
            <person name="Moncalvo J.-M."/>
        </authorList>
    </citation>
    <scope>NUCLEOTIDE SEQUENCE [LARGE SCALE GENOMIC DNA]</scope>
    <source>
        <strain evidence="4">ID-206-W2</strain>
    </source>
</reference>
<organism evidence="3 4">
    <name type="scientific">Smittium culicis</name>
    <dbReference type="NCBI Taxonomy" id="133412"/>
    <lineage>
        <taxon>Eukaryota</taxon>
        <taxon>Fungi</taxon>
        <taxon>Fungi incertae sedis</taxon>
        <taxon>Zoopagomycota</taxon>
        <taxon>Kickxellomycotina</taxon>
        <taxon>Harpellomycetes</taxon>
        <taxon>Harpellales</taxon>
        <taxon>Legeriomycetaceae</taxon>
        <taxon>Smittium</taxon>
    </lineage>
</organism>
<evidence type="ECO:0000313" key="4">
    <source>
        <dbReference type="Proteomes" id="UP000187429"/>
    </source>
</evidence>
<name>A0A1R1YIZ3_9FUNG</name>
<evidence type="ECO:0000256" key="2">
    <source>
        <dbReference type="SAM" id="MobiDB-lite"/>
    </source>
</evidence>